<proteinExistence type="predicted"/>
<protein>
    <submittedName>
        <fullName evidence="3">tRNA (Adenosine(37)-N6)-threonylcarbamoyltransferase complex dimerization subunit type 1 TsaB</fullName>
    </submittedName>
</protein>
<dbReference type="RefSeq" id="WP_161765650.1">
    <property type="nucleotide sequence ID" value="NZ_JAAATW010000001.1"/>
</dbReference>
<dbReference type="Gene3D" id="3.30.420.40">
    <property type="match status" value="1"/>
</dbReference>
<reference evidence="4" key="1">
    <citation type="submission" date="2020-01" db="EMBL/GenBank/DDBJ databases">
        <title>Sphingomonas sp. strain CSW-10.</title>
        <authorList>
            <person name="Chen W.-M."/>
        </authorList>
    </citation>
    <scope>NUCLEOTIDE SEQUENCE [LARGE SCALE GENOMIC DNA]</scope>
    <source>
        <strain evidence="4">CCP-1</strain>
    </source>
</reference>
<dbReference type="InterPro" id="IPR000905">
    <property type="entry name" value="Gcp-like_dom"/>
</dbReference>
<gene>
    <name evidence="3" type="primary">tsaB</name>
    <name evidence="3" type="ORF">GU920_03960</name>
</gene>
<feature type="domain" description="Gcp-like" evidence="2">
    <location>
        <begin position="37"/>
        <end position="137"/>
    </location>
</feature>
<sequence>MRPDPVILGFDTSAAHCAAALLSGGRIVAERFEAMEKGQAERLMPMLEAVLAEAGMAWADLTAVAVGTGPGNFTGVRIAVAAARGLALSLHVPAIGVTRLEALAHGLPRPVTVIEDARRGEVYVQAFTSDGAGEAALCRMGDIAHPTGAVTGSAAGAGALPPALPLHHAIVRIAAGRQGGRQEGRQGGALPRPAPFYLRGADAAPPADPPPVILP</sequence>
<evidence type="ECO:0000259" key="2">
    <source>
        <dbReference type="Pfam" id="PF00814"/>
    </source>
</evidence>
<evidence type="ECO:0000313" key="4">
    <source>
        <dbReference type="Proteomes" id="UP001517376"/>
    </source>
</evidence>
<dbReference type="Proteomes" id="UP001517376">
    <property type="component" value="Unassembled WGS sequence"/>
</dbReference>
<name>A0ABW9Y371_9RHOB</name>
<feature type="compositionally biased region" description="Gly residues" evidence="1">
    <location>
        <begin position="177"/>
        <end position="187"/>
    </location>
</feature>
<dbReference type="PANTHER" id="PTHR11735">
    <property type="entry name" value="TRNA N6-ADENOSINE THREONYLCARBAMOYLTRANSFERASE"/>
    <property type="match status" value="1"/>
</dbReference>
<feature type="region of interest" description="Disordered" evidence="1">
    <location>
        <begin position="177"/>
        <end position="215"/>
    </location>
</feature>
<dbReference type="Pfam" id="PF00814">
    <property type="entry name" value="TsaD"/>
    <property type="match status" value="1"/>
</dbReference>
<keyword evidence="4" id="KW-1185">Reference proteome</keyword>
<dbReference type="InterPro" id="IPR043129">
    <property type="entry name" value="ATPase_NBD"/>
</dbReference>
<evidence type="ECO:0000313" key="3">
    <source>
        <dbReference type="EMBL" id="NBE06674.1"/>
    </source>
</evidence>
<dbReference type="EMBL" id="JAAATW010000001">
    <property type="protein sequence ID" value="NBE06674.1"/>
    <property type="molecule type" value="Genomic_DNA"/>
</dbReference>
<dbReference type="NCBIfam" id="TIGR03725">
    <property type="entry name" value="T6A_YeaZ"/>
    <property type="match status" value="1"/>
</dbReference>
<organism evidence="3 4">
    <name type="scientific">Paragemmobacter ruber</name>
    <dbReference type="NCBI Taxonomy" id="1985673"/>
    <lineage>
        <taxon>Bacteria</taxon>
        <taxon>Pseudomonadati</taxon>
        <taxon>Pseudomonadota</taxon>
        <taxon>Alphaproteobacteria</taxon>
        <taxon>Rhodobacterales</taxon>
        <taxon>Paracoccaceae</taxon>
        <taxon>Paragemmobacter</taxon>
    </lineage>
</organism>
<feature type="compositionally biased region" description="Pro residues" evidence="1">
    <location>
        <begin position="206"/>
        <end position="215"/>
    </location>
</feature>
<dbReference type="CDD" id="cd24032">
    <property type="entry name" value="ASKHA_NBD_TsaB"/>
    <property type="match status" value="1"/>
</dbReference>
<dbReference type="InterPro" id="IPR022496">
    <property type="entry name" value="T6A_TsaB"/>
</dbReference>
<comment type="caution">
    <text evidence="3">The sequence shown here is derived from an EMBL/GenBank/DDBJ whole genome shotgun (WGS) entry which is preliminary data.</text>
</comment>
<dbReference type="PANTHER" id="PTHR11735:SF11">
    <property type="entry name" value="TRNA THREONYLCARBAMOYLADENOSINE BIOSYNTHESIS PROTEIN TSAB"/>
    <property type="match status" value="1"/>
</dbReference>
<accession>A0ABW9Y371</accession>
<dbReference type="SUPFAM" id="SSF53067">
    <property type="entry name" value="Actin-like ATPase domain"/>
    <property type="match status" value="1"/>
</dbReference>
<evidence type="ECO:0000256" key="1">
    <source>
        <dbReference type="SAM" id="MobiDB-lite"/>
    </source>
</evidence>